<dbReference type="InterPro" id="IPR036514">
    <property type="entry name" value="SGNH_hydro_sf"/>
</dbReference>
<sequence length="250" mass="29125">MSLSKIIKFGNKSLDPPQGRRTHRPVILADSKGTKLQSQFVHSQQSNITWWCQRGRTIQQSIAWLKANLDTEIQLIGDIWLFVWIGTCNLTSIDKNTRYISLSSFNNTEIIQQITQGYKEIIDLLAKYPNCRVTFLETPFYSIINWNTKQHHKDPTVFSEQEHILEQQVIALNKEVKAINTSLHSHSPDFNYDLYRTSKYRSSKHKGSTKQRKFFNIALYPDGIHPFPALAKAWLRKILQQIFINCWSSN</sequence>
<comment type="caution">
    <text evidence="1">The sequence shown here is derived from an EMBL/GenBank/DDBJ whole genome shotgun (WGS) entry which is preliminary data.</text>
</comment>
<protein>
    <submittedName>
        <fullName evidence="1">Uncharacterized protein</fullName>
    </submittedName>
</protein>
<dbReference type="EMBL" id="UYJE01003246">
    <property type="protein sequence ID" value="VDI17648.1"/>
    <property type="molecule type" value="Genomic_DNA"/>
</dbReference>
<accession>A0A8B6DEQ4</accession>
<evidence type="ECO:0000313" key="2">
    <source>
        <dbReference type="Proteomes" id="UP000596742"/>
    </source>
</evidence>
<dbReference type="Proteomes" id="UP000596742">
    <property type="component" value="Unassembled WGS sequence"/>
</dbReference>
<dbReference type="OrthoDB" id="6048568at2759"/>
<proteinExistence type="predicted"/>
<evidence type="ECO:0000313" key="1">
    <source>
        <dbReference type="EMBL" id="VDI17648.1"/>
    </source>
</evidence>
<organism evidence="1 2">
    <name type="scientific">Mytilus galloprovincialis</name>
    <name type="common">Mediterranean mussel</name>
    <dbReference type="NCBI Taxonomy" id="29158"/>
    <lineage>
        <taxon>Eukaryota</taxon>
        <taxon>Metazoa</taxon>
        <taxon>Spiralia</taxon>
        <taxon>Lophotrochozoa</taxon>
        <taxon>Mollusca</taxon>
        <taxon>Bivalvia</taxon>
        <taxon>Autobranchia</taxon>
        <taxon>Pteriomorphia</taxon>
        <taxon>Mytilida</taxon>
        <taxon>Mytiloidea</taxon>
        <taxon>Mytilidae</taxon>
        <taxon>Mytilinae</taxon>
        <taxon>Mytilus</taxon>
    </lineage>
</organism>
<gene>
    <name evidence="1" type="ORF">MGAL_10B052597</name>
</gene>
<dbReference type="SUPFAM" id="SSF52266">
    <property type="entry name" value="SGNH hydrolase"/>
    <property type="match status" value="1"/>
</dbReference>
<keyword evidence="2" id="KW-1185">Reference proteome</keyword>
<name>A0A8B6DEQ4_MYTGA</name>
<reference evidence="1" key="1">
    <citation type="submission" date="2018-11" db="EMBL/GenBank/DDBJ databases">
        <authorList>
            <person name="Alioto T."/>
            <person name="Alioto T."/>
        </authorList>
    </citation>
    <scope>NUCLEOTIDE SEQUENCE</scope>
</reference>
<dbReference type="Gene3D" id="3.40.50.1110">
    <property type="entry name" value="SGNH hydrolase"/>
    <property type="match status" value="1"/>
</dbReference>
<dbReference type="AlphaFoldDB" id="A0A8B6DEQ4"/>